<dbReference type="AlphaFoldDB" id="A0AAD5J992"/>
<name>A0AAD5J992_ACENE</name>
<dbReference type="Pfam" id="PF01535">
    <property type="entry name" value="PPR"/>
    <property type="match status" value="2"/>
</dbReference>
<dbReference type="GO" id="GO:0005739">
    <property type="term" value="C:mitochondrion"/>
    <property type="evidence" value="ECO:0007669"/>
    <property type="project" value="TreeGrafter"/>
</dbReference>
<dbReference type="Pfam" id="PF13041">
    <property type="entry name" value="PPR_2"/>
    <property type="match status" value="1"/>
</dbReference>
<dbReference type="PROSITE" id="PS51375">
    <property type="entry name" value="PPR"/>
    <property type="match status" value="1"/>
</dbReference>
<dbReference type="PANTHER" id="PTHR47934">
    <property type="entry name" value="PENTATRICOPEPTIDE REPEAT-CONTAINING PROTEIN PET309, MITOCHONDRIAL"/>
    <property type="match status" value="1"/>
</dbReference>
<dbReference type="PANTHER" id="PTHR47934:SF28">
    <property type="entry name" value="OS04G0488500 PROTEIN"/>
    <property type="match status" value="1"/>
</dbReference>
<evidence type="ECO:0000313" key="4">
    <source>
        <dbReference type="EMBL" id="KAI9188544.1"/>
    </source>
</evidence>
<evidence type="ECO:0000256" key="2">
    <source>
        <dbReference type="ARBA" id="ARBA00022737"/>
    </source>
</evidence>
<dbReference type="GO" id="GO:0003729">
    <property type="term" value="F:mRNA binding"/>
    <property type="evidence" value="ECO:0007669"/>
    <property type="project" value="TreeGrafter"/>
</dbReference>
<organism evidence="4 5">
    <name type="scientific">Acer negundo</name>
    <name type="common">Box elder</name>
    <dbReference type="NCBI Taxonomy" id="4023"/>
    <lineage>
        <taxon>Eukaryota</taxon>
        <taxon>Viridiplantae</taxon>
        <taxon>Streptophyta</taxon>
        <taxon>Embryophyta</taxon>
        <taxon>Tracheophyta</taxon>
        <taxon>Spermatophyta</taxon>
        <taxon>Magnoliopsida</taxon>
        <taxon>eudicotyledons</taxon>
        <taxon>Gunneridae</taxon>
        <taxon>Pentapetalae</taxon>
        <taxon>rosids</taxon>
        <taxon>malvids</taxon>
        <taxon>Sapindales</taxon>
        <taxon>Sapindaceae</taxon>
        <taxon>Hippocastanoideae</taxon>
        <taxon>Acereae</taxon>
        <taxon>Acer</taxon>
    </lineage>
</organism>
<evidence type="ECO:0000256" key="1">
    <source>
        <dbReference type="ARBA" id="ARBA00007626"/>
    </source>
</evidence>
<sequence>MREAEKLLEEMRDKNVERDVVAYNTIIGGFCKIGDIGRVYKDMIRKTFRPESSTIEALIGGLCDKRRISEAMEILRVGVEKFSLSPTKNSYMFLIKGLCEDGNMEEALKVQAEWWGKGLSLVWRYIMPLLMDIWNKEMVKWRKF</sequence>
<dbReference type="InterPro" id="IPR011990">
    <property type="entry name" value="TPR-like_helical_dom_sf"/>
</dbReference>
<gene>
    <name evidence="4" type="ORF">LWI28_007282</name>
</gene>
<dbReference type="InterPro" id="IPR002885">
    <property type="entry name" value="PPR_rpt"/>
</dbReference>
<dbReference type="InterPro" id="IPR051114">
    <property type="entry name" value="Mito_RNA_Proc_CCM1"/>
</dbReference>
<dbReference type="Proteomes" id="UP001064489">
    <property type="component" value="Unassembled WGS sequence"/>
</dbReference>
<feature type="repeat" description="PPR" evidence="3">
    <location>
        <begin position="87"/>
        <end position="121"/>
    </location>
</feature>
<proteinExistence type="inferred from homology"/>
<accession>A0AAD5J992</accession>
<protein>
    <recommendedName>
        <fullName evidence="6">Pentatricopeptide repeat-containing protein</fullName>
    </recommendedName>
</protein>
<comment type="caution">
    <text evidence="4">The sequence shown here is derived from an EMBL/GenBank/DDBJ whole genome shotgun (WGS) entry which is preliminary data.</text>
</comment>
<keyword evidence="5" id="KW-1185">Reference proteome</keyword>
<reference evidence="4" key="2">
    <citation type="submission" date="2023-02" db="EMBL/GenBank/DDBJ databases">
        <authorList>
            <person name="Swenson N.G."/>
            <person name="Wegrzyn J.L."/>
            <person name="Mcevoy S.L."/>
        </authorList>
    </citation>
    <scope>NUCLEOTIDE SEQUENCE</scope>
    <source>
        <strain evidence="4">91603</strain>
        <tissue evidence="4">Leaf</tissue>
    </source>
</reference>
<dbReference type="GO" id="GO:0006396">
    <property type="term" value="P:RNA processing"/>
    <property type="evidence" value="ECO:0007669"/>
    <property type="project" value="TreeGrafter"/>
</dbReference>
<evidence type="ECO:0000313" key="5">
    <source>
        <dbReference type="Proteomes" id="UP001064489"/>
    </source>
</evidence>
<dbReference type="GO" id="GO:0007005">
    <property type="term" value="P:mitochondrion organization"/>
    <property type="evidence" value="ECO:0007669"/>
    <property type="project" value="TreeGrafter"/>
</dbReference>
<evidence type="ECO:0008006" key="6">
    <source>
        <dbReference type="Google" id="ProtNLM"/>
    </source>
</evidence>
<dbReference type="EMBL" id="JAJSOW010000063">
    <property type="protein sequence ID" value="KAI9188544.1"/>
    <property type="molecule type" value="Genomic_DNA"/>
</dbReference>
<dbReference type="Gene3D" id="1.25.40.10">
    <property type="entry name" value="Tetratricopeptide repeat domain"/>
    <property type="match status" value="2"/>
</dbReference>
<dbReference type="NCBIfam" id="TIGR00756">
    <property type="entry name" value="PPR"/>
    <property type="match status" value="1"/>
</dbReference>
<evidence type="ECO:0000256" key="3">
    <source>
        <dbReference type="PROSITE-ProRule" id="PRU00708"/>
    </source>
</evidence>
<comment type="similarity">
    <text evidence="1">Belongs to the PPR family. P subfamily.</text>
</comment>
<keyword evidence="2" id="KW-0677">Repeat</keyword>
<reference evidence="4" key="1">
    <citation type="journal article" date="2022" name="Plant J.">
        <title>Strategies of tolerance reflected in two North American maple genomes.</title>
        <authorList>
            <person name="McEvoy S.L."/>
            <person name="Sezen U.U."/>
            <person name="Trouern-Trend A."/>
            <person name="McMahon S.M."/>
            <person name="Schaberg P.G."/>
            <person name="Yang J."/>
            <person name="Wegrzyn J.L."/>
            <person name="Swenson N.G."/>
        </authorList>
    </citation>
    <scope>NUCLEOTIDE SEQUENCE</scope>
    <source>
        <strain evidence="4">91603</strain>
    </source>
</reference>